<gene>
    <name evidence="1" type="ORF">SAMN04487946_11953</name>
</gene>
<keyword evidence="2" id="KW-1185">Reference proteome</keyword>
<accession>A0A1H3KH43</accession>
<sequence length="339" mass="37935">MPLLTQLPRTKRRLPLMSNVNEQLLTAAKLYEQARGRMDNEAELLSHAGLPLEQEDHDVLSFLNDEPISDELGAFEETRLGQIVDSHLRSESATRAVKQGDGEAMSYLVGITEQDLDASALTLPVRILDELDRDGALTTVLAAGDPNTGKTNSTWLLVELGRTLWDDLLILSNARASIVDERVTTCHDLAASLLEHRDRPKAVVIDEGSTHFDARTNSHDVATQWSPLLKRMSKLGVELVIVIGHTGKDVDPEMKRLTSLAFYKTEPKTIEFYRRWPADSDRPTEQLFGGSVESLEATSVEYDPDEPAPWSWNLRSNLFDLDLSWSELLTELHDRGPDD</sequence>
<name>A0A1H3KH43_9EURY</name>
<dbReference type="Proteomes" id="UP000199170">
    <property type="component" value="Unassembled WGS sequence"/>
</dbReference>
<dbReference type="AlphaFoldDB" id="A0A1H3KH43"/>
<organism evidence="1 2">
    <name type="scientific">Halobellus clavatus</name>
    <dbReference type="NCBI Taxonomy" id="660517"/>
    <lineage>
        <taxon>Archaea</taxon>
        <taxon>Methanobacteriati</taxon>
        <taxon>Methanobacteriota</taxon>
        <taxon>Stenosarchaea group</taxon>
        <taxon>Halobacteria</taxon>
        <taxon>Halobacteriales</taxon>
        <taxon>Haloferacaceae</taxon>
        <taxon>Halobellus</taxon>
    </lineage>
</organism>
<evidence type="ECO:0000313" key="2">
    <source>
        <dbReference type="Proteomes" id="UP000199170"/>
    </source>
</evidence>
<reference evidence="2" key="1">
    <citation type="submission" date="2016-10" db="EMBL/GenBank/DDBJ databases">
        <authorList>
            <person name="Varghese N."/>
            <person name="Submissions S."/>
        </authorList>
    </citation>
    <scope>NUCLEOTIDE SEQUENCE [LARGE SCALE GENOMIC DNA]</scope>
    <source>
        <strain evidence="2">CGMCC 1.10118</strain>
    </source>
</reference>
<proteinExistence type="predicted"/>
<evidence type="ECO:0000313" key="1">
    <source>
        <dbReference type="EMBL" id="SDY51426.1"/>
    </source>
</evidence>
<dbReference type="STRING" id="660517.SAMN04487946_11953"/>
<dbReference type="EMBL" id="FNPB01000019">
    <property type="protein sequence ID" value="SDY51426.1"/>
    <property type="molecule type" value="Genomic_DNA"/>
</dbReference>
<protein>
    <submittedName>
        <fullName evidence="1">Uncharacterized protein</fullName>
    </submittedName>
</protein>